<keyword evidence="1" id="KW-1133">Transmembrane helix</keyword>
<keyword evidence="1" id="KW-0812">Transmembrane</keyword>
<keyword evidence="3" id="KW-1185">Reference proteome</keyword>
<protein>
    <submittedName>
        <fullName evidence="2">Phosphoglycerol transferase MdoB-like AlkP superfamily enzyme</fullName>
    </submittedName>
</protein>
<name>A0A940PUE3_9MICO</name>
<gene>
    <name evidence="2" type="ORF">JOF28_001622</name>
</gene>
<dbReference type="Proteomes" id="UP000675163">
    <property type="component" value="Unassembled WGS sequence"/>
</dbReference>
<dbReference type="AlphaFoldDB" id="A0A940PUE3"/>
<dbReference type="InterPro" id="IPR045407">
    <property type="entry name" value="DUF6512"/>
</dbReference>
<dbReference type="Pfam" id="PF20122">
    <property type="entry name" value="DUF6512"/>
    <property type="match status" value="1"/>
</dbReference>
<keyword evidence="1" id="KW-0472">Membrane</keyword>
<organism evidence="2 3">
    <name type="scientific">Leucobacter exalbidus</name>
    <dbReference type="NCBI Taxonomy" id="662960"/>
    <lineage>
        <taxon>Bacteria</taxon>
        <taxon>Bacillati</taxon>
        <taxon>Actinomycetota</taxon>
        <taxon>Actinomycetes</taxon>
        <taxon>Micrococcales</taxon>
        <taxon>Microbacteriaceae</taxon>
        <taxon>Leucobacter</taxon>
    </lineage>
</organism>
<proteinExistence type="predicted"/>
<keyword evidence="2" id="KW-0808">Transferase</keyword>
<feature type="transmembrane region" description="Helical" evidence="1">
    <location>
        <begin position="53"/>
        <end position="71"/>
    </location>
</feature>
<reference evidence="2" key="1">
    <citation type="submission" date="2021-02" db="EMBL/GenBank/DDBJ databases">
        <title>Sequencing the genomes of 1000 actinobacteria strains.</title>
        <authorList>
            <person name="Klenk H.-P."/>
        </authorList>
    </citation>
    <scope>NUCLEOTIDE SEQUENCE</scope>
    <source>
        <strain evidence="2">DSM 22850</strain>
    </source>
</reference>
<feature type="transmembrane region" description="Helical" evidence="1">
    <location>
        <begin position="6"/>
        <end position="28"/>
    </location>
</feature>
<evidence type="ECO:0000313" key="2">
    <source>
        <dbReference type="EMBL" id="MBP1326390.1"/>
    </source>
</evidence>
<dbReference type="GO" id="GO:0016740">
    <property type="term" value="F:transferase activity"/>
    <property type="evidence" value="ECO:0007669"/>
    <property type="project" value="UniProtKB-KW"/>
</dbReference>
<evidence type="ECO:0000256" key="1">
    <source>
        <dbReference type="SAM" id="Phobius"/>
    </source>
</evidence>
<feature type="transmembrane region" description="Helical" evidence="1">
    <location>
        <begin position="105"/>
        <end position="128"/>
    </location>
</feature>
<feature type="transmembrane region" description="Helical" evidence="1">
    <location>
        <begin position="77"/>
        <end position="98"/>
    </location>
</feature>
<accession>A0A940PUE3</accession>
<dbReference type="EMBL" id="JAFIDA010000001">
    <property type="protein sequence ID" value="MBP1326390.1"/>
    <property type="molecule type" value="Genomic_DNA"/>
</dbReference>
<dbReference type="RefSeq" id="WP_209705300.1">
    <property type="nucleotide sequence ID" value="NZ_JAFIDA010000001.1"/>
</dbReference>
<comment type="caution">
    <text evidence="2">The sequence shown here is derived from an EMBL/GenBank/DDBJ whole genome shotgun (WGS) entry which is preliminary data.</text>
</comment>
<sequence>MAIETIVSISWWMILPLSIIGSLLHFVFDWTRHNRIAAIFSAVNESYWEHIKIAIWPTVLLQIVLFAAGGYQYLSFIPAATIALYSLPVSMLGIVFLYKSITKRNILWLDIASFFVIIAVAQTLFVLVLEQLDASWVTVVLAGFFLVGLLIASLRFTLRPPNEPDAFIDPLTQKYGLHAHPDYQIPNEQQRG</sequence>
<feature type="transmembrane region" description="Helical" evidence="1">
    <location>
        <begin position="134"/>
        <end position="154"/>
    </location>
</feature>
<evidence type="ECO:0000313" key="3">
    <source>
        <dbReference type="Proteomes" id="UP000675163"/>
    </source>
</evidence>